<dbReference type="VEuPathDB" id="VectorBase:ASIC018158"/>
<dbReference type="AlphaFoldDB" id="A0A084WIR0"/>
<accession>A0A084WIR0</accession>
<evidence type="ECO:0000313" key="4">
    <source>
        <dbReference type="Proteomes" id="UP000030765"/>
    </source>
</evidence>
<gene>
    <name evidence="2" type="ORF">ZHAS_00018158</name>
</gene>
<dbReference type="EnsemblMetazoa" id="ASIC018158-RA">
    <property type="protein sequence ID" value="ASIC018158-PA"/>
    <property type="gene ID" value="ASIC018158"/>
</dbReference>
<evidence type="ECO:0000313" key="2">
    <source>
        <dbReference type="EMBL" id="KFB50104.1"/>
    </source>
</evidence>
<proteinExistence type="predicted"/>
<dbReference type="EMBL" id="ATLV01023944">
    <property type="status" value="NOT_ANNOTATED_CDS"/>
    <property type="molecule type" value="Genomic_DNA"/>
</dbReference>
<protein>
    <submittedName>
        <fullName evidence="2 3">Uncharacterized protein</fullName>
    </submittedName>
</protein>
<organism evidence="2">
    <name type="scientific">Anopheles sinensis</name>
    <name type="common">Mosquito</name>
    <dbReference type="NCBI Taxonomy" id="74873"/>
    <lineage>
        <taxon>Eukaryota</taxon>
        <taxon>Metazoa</taxon>
        <taxon>Ecdysozoa</taxon>
        <taxon>Arthropoda</taxon>
        <taxon>Hexapoda</taxon>
        <taxon>Insecta</taxon>
        <taxon>Pterygota</taxon>
        <taxon>Neoptera</taxon>
        <taxon>Endopterygota</taxon>
        <taxon>Diptera</taxon>
        <taxon>Nematocera</taxon>
        <taxon>Culicoidea</taxon>
        <taxon>Culicidae</taxon>
        <taxon>Anophelinae</taxon>
        <taxon>Anopheles</taxon>
    </lineage>
</organism>
<dbReference type="Proteomes" id="UP000030765">
    <property type="component" value="Unassembled WGS sequence"/>
</dbReference>
<keyword evidence="4" id="KW-1185">Reference proteome</keyword>
<evidence type="ECO:0000256" key="1">
    <source>
        <dbReference type="SAM" id="MobiDB-lite"/>
    </source>
</evidence>
<feature type="region of interest" description="Disordered" evidence="1">
    <location>
        <begin position="1"/>
        <end position="20"/>
    </location>
</feature>
<reference evidence="3" key="2">
    <citation type="submission" date="2020-05" db="UniProtKB">
        <authorList>
            <consortium name="EnsemblMetazoa"/>
        </authorList>
    </citation>
    <scope>IDENTIFICATION</scope>
</reference>
<name>A0A084WIR0_ANOSI</name>
<reference evidence="2 4" key="1">
    <citation type="journal article" date="2014" name="BMC Genomics">
        <title>Genome sequence of Anopheles sinensis provides insight into genetics basis of mosquito competence for malaria parasites.</title>
        <authorList>
            <person name="Zhou D."/>
            <person name="Zhang D."/>
            <person name="Ding G."/>
            <person name="Shi L."/>
            <person name="Hou Q."/>
            <person name="Ye Y."/>
            <person name="Xu Y."/>
            <person name="Zhou H."/>
            <person name="Xiong C."/>
            <person name="Li S."/>
            <person name="Yu J."/>
            <person name="Hong S."/>
            <person name="Yu X."/>
            <person name="Zou P."/>
            <person name="Chen C."/>
            <person name="Chang X."/>
            <person name="Wang W."/>
            <person name="Lv Y."/>
            <person name="Sun Y."/>
            <person name="Ma L."/>
            <person name="Shen B."/>
            <person name="Zhu C."/>
        </authorList>
    </citation>
    <scope>NUCLEOTIDE SEQUENCE [LARGE SCALE GENOMIC DNA]</scope>
</reference>
<sequence length="57" mass="6638">MVALSNGGTDGKLLLTSTEQQKRRRRIEKLRRIQHDHRMRLIVIVLIGKHQESGLIH</sequence>
<dbReference type="EMBL" id="KE525347">
    <property type="protein sequence ID" value="KFB50104.1"/>
    <property type="molecule type" value="Genomic_DNA"/>
</dbReference>
<evidence type="ECO:0000313" key="3">
    <source>
        <dbReference type="EnsemblMetazoa" id="ASIC018158-PA"/>
    </source>
</evidence>